<accession>A0A7I7XRY2</accession>
<name>A0A7I7XRY2_9MYCO</name>
<dbReference type="Gene3D" id="3.40.50.10860">
    <property type="entry name" value="Leucine Dehydrogenase, chain A, domain 1"/>
    <property type="match status" value="1"/>
</dbReference>
<reference evidence="6" key="1">
    <citation type="journal article" date="2019" name="Emerg. Microbes Infect.">
        <title>Comprehensive subspecies identification of 175 nontuberculous mycobacteria species based on 7547 genomic profiles.</title>
        <authorList>
            <person name="Matsumoto Y."/>
            <person name="Kinjo T."/>
            <person name="Motooka D."/>
            <person name="Nabeya D."/>
            <person name="Jung N."/>
            <person name="Uechi K."/>
            <person name="Horii T."/>
            <person name="Iida T."/>
            <person name="Fujita J."/>
            <person name="Nakamura S."/>
        </authorList>
    </citation>
    <scope>NUCLEOTIDE SEQUENCE [LARGE SCALE GENOMIC DNA]</scope>
    <source>
        <strain evidence="6">JCM 13671</strain>
    </source>
</reference>
<dbReference type="GO" id="GO:0005829">
    <property type="term" value="C:cytosol"/>
    <property type="evidence" value="ECO:0007669"/>
    <property type="project" value="TreeGrafter"/>
</dbReference>
<dbReference type="PANTHER" id="PTHR43571">
    <property type="entry name" value="NADP-SPECIFIC GLUTAMATE DEHYDROGENASE 1-RELATED"/>
    <property type="match status" value="1"/>
</dbReference>
<dbReference type="InterPro" id="IPR036291">
    <property type="entry name" value="NAD(P)-bd_dom_sf"/>
</dbReference>
<dbReference type="EMBL" id="AP022612">
    <property type="protein sequence ID" value="BBZ31980.1"/>
    <property type="molecule type" value="Genomic_DNA"/>
</dbReference>
<evidence type="ECO:0000256" key="5">
    <source>
        <dbReference type="RuleBase" id="RU004417"/>
    </source>
</evidence>
<dbReference type="NCBIfam" id="NF006929">
    <property type="entry name" value="PRK09414.1"/>
    <property type="match status" value="1"/>
</dbReference>
<dbReference type="Gene3D" id="1.10.285.10">
    <property type="entry name" value="Glutamate Dehydrogenase, chain A, domain 3"/>
    <property type="match status" value="2"/>
</dbReference>
<dbReference type="CDD" id="cd05313">
    <property type="entry name" value="NAD_bind_2_Glu_DH"/>
    <property type="match status" value="1"/>
</dbReference>
<dbReference type="InterPro" id="IPR050724">
    <property type="entry name" value="Glu_Leu_Phe_Val_DH"/>
</dbReference>
<dbReference type="InterPro" id="IPR033524">
    <property type="entry name" value="Glu/Leu/Phe/Val_DH_AS"/>
</dbReference>
<organism evidence="6 7">
    <name type="scientific">Mycolicibacterium confluentis</name>
    <dbReference type="NCBI Taxonomy" id="28047"/>
    <lineage>
        <taxon>Bacteria</taxon>
        <taxon>Bacillati</taxon>
        <taxon>Actinomycetota</taxon>
        <taxon>Actinomycetes</taxon>
        <taxon>Mycobacteriales</taxon>
        <taxon>Mycobacteriaceae</taxon>
        <taxon>Mycolicibacterium</taxon>
    </lineage>
</organism>
<dbReference type="Gene3D" id="3.40.50.720">
    <property type="entry name" value="NAD(P)-binding Rossmann-like Domain"/>
    <property type="match status" value="1"/>
</dbReference>
<evidence type="ECO:0000256" key="3">
    <source>
        <dbReference type="ARBA" id="ARBA00023002"/>
    </source>
</evidence>
<proteinExistence type="inferred from homology"/>
<dbReference type="InterPro" id="IPR006095">
    <property type="entry name" value="Glu/Leu/Phe/Val/Trp_DH"/>
</dbReference>
<evidence type="ECO:0000256" key="2">
    <source>
        <dbReference type="ARBA" id="ARBA00011643"/>
    </source>
</evidence>
<reference evidence="6" key="2">
    <citation type="submission" date="2020-02" db="EMBL/GenBank/DDBJ databases">
        <authorList>
            <person name="Matsumoto Y."/>
            <person name="Motooka D."/>
            <person name="Nakamura S."/>
        </authorList>
    </citation>
    <scope>NUCLEOTIDE SEQUENCE</scope>
    <source>
        <strain evidence="6">JCM 13671</strain>
    </source>
</reference>
<dbReference type="PROSITE" id="PS00074">
    <property type="entry name" value="GLFV_DEHYDROGENASE"/>
    <property type="match status" value="1"/>
</dbReference>
<dbReference type="FunFam" id="3.40.50.10860:FF:000002">
    <property type="entry name" value="Glutamate dehydrogenase"/>
    <property type="match status" value="1"/>
</dbReference>
<evidence type="ECO:0000256" key="1">
    <source>
        <dbReference type="ARBA" id="ARBA00006382"/>
    </source>
</evidence>
<evidence type="ECO:0000256" key="4">
    <source>
        <dbReference type="PIRNR" id="PIRNR000185"/>
    </source>
</evidence>
<dbReference type="FunFam" id="3.40.50.720:FF:000030">
    <property type="entry name" value="Glutamate dehydrogenase"/>
    <property type="match status" value="1"/>
</dbReference>
<dbReference type="InterPro" id="IPR006097">
    <property type="entry name" value="Glu/Leu/Phe/Val/Trp_DH_dimer"/>
</dbReference>
<dbReference type="OrthoDB" id="9803297at2"/>
<evidence type="ECO:0000313" key="6">
    <source>
        <dbReference type="EMBL" id="BBZ31980.1"/>
    </source>
</evidence>
<keyword evidence="7" id="KW-1185">Reference proteome</keyword>
<dbReference type="InterPro" id="IPR014362">
    <property type="entry name" value="Glu_DH"/>
</dbReference>
<dbReference type="InterPro" id="IPR006096">
    <property type="entry name" value="Glu/Leu/Phe/Val/Trp_DH_C"/>
</dbReference>
<dbReference type="GO" id="GO:0004354">
    <property type="term" value="F:glutamate dehydrogenase (NADP+) activity"/>
    <property type="evidence" value="ECO:0007669"/>
    <property type="project" value="TreeGrafter"/>
</dbReference>
<dbReference type="RefSeq" id="WP_085155064.1">
    <property type="nucleotide sequence ID" value="NZ_AP022612.1"/>
</dbReference>
<keyword evidence="3 4" id="KW-0560">Oxidoreductase</keyword>
<dbReference type="AlphaFoldDB" id="A0A7I7XRY2"/>
<protein>
    <recommendedName>
        <fullName evidence="4">Glutamate dehydrogenase</fullName>
    </recommendedName>
</protein>
<dbReference type="Pfam" id="PF02812">
    <property type="entry name" value="ELFV_dehydrog_N"/>
    <property type="match status" value="1"/>
</dbReference>
<dbReference type="InterPro" id="IPR033922">
    <property type="entry name" value="NAD_bind_Glu_DH"/>
</dbReference>
<dbReference type="SMART" id="SM00839">
    <property type="entry name" value="ELFV_dehydrog"/>
    <property type="match status" value="1"/>
</dbReference>
<dbReference type="PRINTS" id="PR00082">
    <property type="entry name" value="GLFDHDRGNASE"/>
</dbReference>
<gene>
    <name evidence="6" type="ORF">MCNF_05850</name>
</gene>
<dbReference type="InterPro" id="IPR046346">
    <property type="entry name" value="Aminoacid_DH-like_N_sf"/>
</dbReference>
<dbReference type="FunFam" id="1.10.285.10:FF:000001">
    <property type="entry name" value="Glutamate dehydrogenase"/>
    <property type="match status" value="1"/>
</dbReference>
<dbReference type="SUPFAM" id="SSF53223">
    <property type="entry name" value="Aminoacid dehydrogenase-like, N-terminal domain"/>
    <property type="match status" value="1"/>
</dbReference>
<dbReference type="SUPFAM" id="SSF51735">
    <property type="entry name" value="NAD(P)-binding Rossmann-fold domains"/>
    <property type="match status" value="1"/>
</dbReference>
<dbReference type="GO" id="GO:0006537">
    <property type="term" value="P:glutamate biosynthetic process"/>
    <property type="evidence" value="ECO:0007669"/>
    <property type="project" value="UniProtKB-ARBA"/>
</dbReference>
<comment type="subunit">
    <text evidence="2">Homohexamer.</text>
</comment>
<evidence type="ECO:0000313" key="7">
    <source>
        <dbReference type="Proteomes" id="UP000466931"/>
    </source>
</evidence>
<comment type="similarity">
    <text evidence="1 4 5">Belongs to the Glu/Leu/Phe/Val dehydrogenases family.</text>
</comment>
<sequence>MNTDDLHVKLRAVFDEVMRRNPGEAEFHQAVYEVLTSLGPVVAKHPEYADTAVIRRLCEPERQIIFRVPWIDDSGIVQLNRGFRVEFNSALGPFKGGLRFHPSVYLGIVKFLGFEQIFKNSLTGLPIGGGKGGSDFDPKGRSNAEVMRFCQSFMTELYRHLGEYTDVPAGDIGVGMREIGYMFGQYKRITNRYESGVFTGKGLTWGGSQVRTEATGYGTVFFVDEILRSRGKSFDGKRAVVSGSGNVAIYAIEKIHELGGVVVGCSDSSGYVVDEKGIDLELLKEIKEVRRGRIAEYADARGGTTEFVSGGSVWDIPCDVALPCATQNELDGDAATELIKSGCKIVAEGANMPCTPAAVKLFADAGVTFAPGKAANAGGVATSGLEMQQNASRDSWTFEDTEARLAEIMGRIHDRCLTTADRYGQPGNYVAGANIAGFIRVADAMVALGLV</sequence>
<dbReference type="Proteomes" id="UP000466931">
    <property type="component" value="Chromosome"/>
</dbReference>
<dbReference type="PIRSF" id="PIRSF000185">
    <property type="entry name" value="Glu_DH"/>
    <property type="match status" value="1"/>
</dbReference>
<dbReference type="PANTHER" id="PTHR43571:SF1">
    <property type="entry name" value="NADP-SPECIFIC GLUTAMATE DEHYDROGENASE 1-RELATED"/>
    <property type="match status" value="1"/>
</dbReference>
<dbReference type="Pfam" id="PF00208">
    <property type="entry name" value="ELFV_dehydrog"/>
    <property type="match status" value="1"/>
</dbReference>